<keyword evidence="1" id="KW-1133">Transmembrane helix</keyword>
<name>A0A8J1IX85_XENTR</name>
<dbReference type="RefSeq" id="XP_031749116.1">
    <property type="nucleotide sequence ID" value="XM_031893256.1"/>
</dbReference>
<dbReference type="AlphaFoldDB" id="A0A8J1IX85"/>
<dbReference type="GeneID" id="100487159"/>
<evidence type="ECO:0000256" key="1">
    <source>
        <dbReference type="SAM" id="Phobius"/>
    </source>
</evidence>
<dbReference type="RefSeq" id="XP_031749118.1">
    <property type="nucleotide sequence ID" value="XM_031893258.1"/>
</dbReference>
<keyword evidence="2" id="KW-1185">Reference proteome</keyword>
<proteinExistence type="predicted"/>
<evidence type="ECO:0000313" key="3">
    <source>
        <dbReference type="RefSeq" id="XP_031749115.1"/>
    </source>
</evidence>
<reference evidence="3 4" key="1">
    <citation type="submission" date="2025-04" db="UniProtKB">
        <authorList>
            <consortium name="RefSeq"/>
        </authorList>
    </citation>
    <scope>IDENTIFICATION</scope>
    <source>
        <strain evidence="3 4">Nigerian</strain>
        <tissue evidence="3 4">Liver and blood</tissue>
    </source>
</reference>
<gene>
    <name evidence="3 4 5 6 7" type="primary">LOC100487159</name>
</gene>
<sequence>MVTQKHLIGIFTRDDQTFYDWLSRTLAAFPAVQDVRSVYIHNDRFVQFSEEVSKCTFAILYHTNNRGRINVCDVQDSLYDTELEYLYTIYGKNKVLVVIDDVEDSSFDMKTRILTQQPSISRWASDLFLFSNEEKNSLSQSFRIRPWAEHYQNTNATSSIQGKLGDMQRLIQGITDYTYEHVDYHTPPVCTKKTIAFLLAIVIIFAIIFPVSIYAQS</sequence>
<protein>
    <submittedName>
        <fullName evidence="3 4">Uncharacterized protein LOC100487159 isoform X4</fullName>
    </submittedName>
</protein>
<dbReference type="RefSeq" id="XP_031749117.1">
    <property type="nucleotide sequence ID" value="XM_031893257.1"/>
</dbReference>
<evidence type="ECO:0000313" key="2">
    <source>
        <dbReference type="Proteomes" id="UP000008143"/>
    </source>
</evidence>
<dbReference type="Xenbase" id="XB-GENE-29078635">
    <property type="gene designation" value="LOC100487159"/>
</dbReference>
<keyword evidence="1" id="KW-0472">Membrane</keyword>
<dbReference type="RefSeq" id="XP_031749115.1">
    <property type="nucleotide sequence ID" value="XM_031893255.1"/>
</dbReference>
<organism evidence="2 4">
    <name type="scientific">Xenopus tropicalis</name>
    <name type="common">Western clawed frog</name>
    <name type="synonym">Silurana tropicalis</name>
    <dbReference type="NCBI Taxonomy" id="8364"/>
    <lineage>
        <taxon>Eukaryota</taxon>
        <taxon>Metazoa</taxon>
        <taxon>Chordata</taxon>
        <taxon>Craniata</taxon>
        <taxon>Vertebrata</taxon>
        <taxon>Euteleostomi</taxon>
        <taxon>Amphibia</taxon>
        <taxon>Batrachia</taxon>
        <taxon>Anura</taxon>
        <taxon>Pipoidea</taxon>
        <taxon>Pipidae</taxon>
        <taxon>Xenopodinae</taxon>
        <taxon>Xenopus</taxon>
        <taxon>Silurana</taxon>
    </lineage>
</organism>
<evidence type="ECO:0000313" key="6">
    <source>
        <dbReference type="RefSeq" id="XP_031749118.1"/>
    </source>
</evidence>
<evidence type="ECO:0000313" key="5">
    <source>
        <dbReference type="RefSeq" id="XP_031749117.1"/>
    </source>
</evidence>
<dbReference type="Proteomes" id="UP000008143">
    <property type="component" value="Chromosome 9"/>
</dbReference>
<dbReference type="AGR" id="Xenbase:XB-GENE-29078635"/>
<evidence type="ECO:0000313" key="7">
    <source>
        <dbReference type="Xenbase" id="XB-GENE-29078635"/>
    </source>
</evidence>
<keyword evidence="1" id="KW-0812">Transmembrane</keyword>
<accession>A0A8J1IX85</accession>
<feature type="transmembrane region" description="Helical" evidence="1">
    <location>
        <begin position="195"/>
        <end position="215"/>
    </location>
</feature>
<evidence type="ECO:0000313" key="4">
    <source>
        <dbReference type="RefSeq" id="XP_031749116.1"/>
    </source>
</evidence>